<feature type="domain" description="HTH hxlR-type" evidence="4">
    <location>
        <begin position="20"/>
        <end position="119"/>
    </location>
</feature>
<reference evidence="6" key="1">
    <citation type="journal article" date="2019" name="Int. J. Syst. Evol. Microbiol.">
        <title>The Global Catalogue of Microorganisms (GCM) 10K type strain sequencing project: providing services to taxonomists for standard genome sequencing and annotation.</title>
        <authorList>
            <consortium name="The Broad Institute Genomics Platform"/>
            <consortium name="The Broad Institute Genome Sequencing Center for Infectious Disease"/>
            <person name="Wu L."/>
            <person name="Ma J."/>
        </authorList>
    </citation>
    <scope>NUCLEOTIDE SEQUENCE [LARGE SCALE GENOMIC DNA]</scope>
    <source>
        <strain evidence="6">CGMCC 4.7317</strain>
    </source>
</reference>
<dbReference type="InterPro" id="IPR002577">
    <property type="entry name" value="HTH_HxlR"/>
</dbReference>
<organism evidence="5 6">
    <name type="scientific">Longivirga aurantiaca</name>
    <dbReference type="NCBI Taxonomy" id="1837743"/>
    <lineage>
        <taxon>Bacteria</taxon>
        <taxon>Bacillati</taxon>
        <taxon>Actinomycetota</taxon>
        <taxon>Actinomycetes</taxon>
        <taxon>Sporichthyales</taxon>
        <taxon>Sporichthyaceae</taxon>
        <taxon>Longivirga</taxon>
    </lineage>
</organism>
<gene>
    <name evidence="5" type="ORF">ACFQGU_04390</name>
</gene>
<keyword evidence="6" id="KW-1185">Reference proteome</keyword>
<keyword evidence="1" id="KW-0805">Transcription regulation</keyword>
<dbReference type="PANTHER" id="PTHR33204:SF36">
    <property type="entry name" value="TRANSCRIPTIONAL REGULATORY PROTEIN"/>
    <property type="match status" value="1"/>
</dbReference>
<evidence type="ECO:0000313" key="6">
    <source>
        <dbReference type="Proteomes" id="UP001596138"/>
    </source>
</evidence>
<dbReference type="Pfam" id="PF01638">
    <property type="entry name" value="HxlR"/>
    <property type="match status" value="1"/>
</dbReference>
<dbReference type="Gene3D" id="1.10.10.10">
    <property type="entry name" value="Winged helix-like DNA-binding domain superfamily/Winged helix DNA-binding domain"/>
    <property type="match status" value="1"/>
</dbReference>
<evidence type="ECO:0000256" key="2">
    <source>
        <dbReference type="ARBA" id="ARBA00023125"/>
    </source>
</evidence>
<evidence type="ECO:0000256" key="1">
    <source>
        <dbReference type="ARBA" id="ARBA00023015"/>
    </source>
</evidence>
<dbReference type="EMBL" id="JBHSTI010000008">
    <property type="protein sequence ID" value="MFC6237104.1"/>
    <property type="molecule type" value="Genomic_DNA"/>
</dbReference>
<evidence type="ECO:0000259" key="4">
    <source>
        <dbReference type="PROSITE" id="PS51118"/>
    </source>
</evidence>
<comment type="caution">
    <text evidence="5">The sequence shown here is derived from an EMBL/GenBank/DDBJ whole genome shotgun (WGS) entry which is preliminary data.</text>
</comment>
<evidence type="ECO:0000313" key="5">
    <source>
        <dbReference type="EMBL" id="MFC6237104.1"/>
    </source>
</evidence>
<name>A0ABW1SXW8_9ACTN</name>
<dbReference type="PROSITE" id="PS51118">
    <property type="entry name" value="HTH_HXLR"/>
    <property type="match status" value="1"/>
</dbReference>
<dbReference type="PANTHER" id="PTHR33204">
    <property type="entry name" value="TRANSCRIPTIONAL REGULATOR, MARR FAMILY"/>
    <property type="match status" value="1"/>
</dbReference>
<dbReference type="Proteomes" id="UP001596138">
    <property type="component" value="Unassembled WGS sequence"/>
</dbReference>
<keyword evidence="3" id="KW-0804">Transcription</keyword>
<keyword evidence="2" id="KW-0238">DNA-binding</keyword>
<proteinExistence type="predicted"/>
<dbReference type="InterPro" id="IPR036388">
    <property type="entry name" value="WH-like_DNA-bd_sf"/>
</dbReference>
<accession>A0ABW1SXW8</accession>
<dbReference type="InterPro" id="IPR036390">
    <property type="entry name" value="WH_DNA-bd_sf"/>
</dbReference>
<dbReference type="SUPFAM" id="SSF46785">
    <property type="entry name" value="Winged helix' DNA-binding domain"/>
    <property type="match status" value="1"/>
</dbReference>
<protein>
    <submittedName>
        <fullName evidence="5">Winged helix-turn-helix transcriptional regulator</fullName>
    </submittedName>
</protein>
<dbReference type="RefSeq" id="WP_386764147.1">
    <property type="nucleotide sequence ID" value="NZ_JBHSTI010000008.1"/>
</dbReference>
<sequence length="165" mass="18729">MATTTRTDAPEALAWRTDNCTVIRAVEIFGDRWSFVLLREVFLGVRRFADIQDHTGIPRQVLSTRLDRLVDQGLLRRVPYQEPGQRVRDEYRLTEAGFDLYPVLVAMADWGNRYVADKAGPPIELVHQGCDHEVHVALRCDAGHDLEGPRDVVVRRGPGARRRTG</sequence>
<evidence type="ECO:0000256" key="3">
    <source>
        <dbReference type="ARBA" id="ARBA00023163"/>
    </source>
</evidence>